<evidence type="ECO:0000256" key="2">
    <source>
        <dbReference type="RuleBase" id="RU363103"/>
    </source>
</evidence>
<keyword evidence="2" id="KW-0472">Membrane</keyword>
<dbReference type="RefSeq" id="XP_009058089.1">
    <property type="nucleotide sequence ID" value="XM_009059841.1"/>
</dbReference>
<dbReference type="GO" id="GO:0045271">
    <property type="term" value="C:respiratory chain complex I"/>
    <property type="evidence" value="ECO:0007669"/>
    <property type="project" value="InterPro"/>
</dbReference>
<dbReference type="PANTHER" id="PTHR12910:SF2">
    <property type="entry name" value="NADH DEHYDROGENASE [UBIQUINONE] 1 ALPHA SUBCOMPLEX SUBUNIT 12"/>
    <property type="match status" value="1"/>
</dbReference>
<comment type="function">
    <text evidence="2">Accessory subunit of the mitochondrial membrane respiratory chain NADH dehydrogenase (Complex I), that is believed not to be involved in catalysis. Complex I functions in the transfer of electrons from NADH to the respiratory chain. The immediate electron acceptor for the enzyme is believed to be ubiquinone.</text>
</comment>
<dbReference type="AlphaFoldDB" id="V3ZJF3"/>
<keyword evidence="2" id="KW-0679">Respiratory chain</keyword>
<sequence>MSKTGILDKLNVFRQIIKDNGGLGKSIYVWYKTDDMKTGDLVGEDKFGNKYYQNNYYFFGRNRWAIYSPEKHLDYDASQIPPEWHRWLQYISDVPPVGDGAPPRAKWMADYYENRTATSKAYVPYSTVKPKIQSWSPNQS</sequence>
<comment type="similarity">
    <text evidence="1 2">Belongs to the complex I NDUFA12 subunit family.</text>
</comment>
<organism evidence="3 4">
    <name type="scientific">Lottia gigantea</name>
    <name type="common">Giant owl limpet</name>
    <dbReference type="NCBI Taxonomy" id="225164"/>
    <lineage>
        <taxon>Eukaryota</taxon>
        <taxon>Metazoa</taxon>
        <taxon>Spiralia</taxon>
        <taxon>Lophotrochozoa</taxon>
        <taxon>Mollusca</taxon>
        <taxon>Gastropoda</taxon>
        <taxon>Patellogastropoda</taxon>
        <taxon>Lottioidea</taxon>
        <taxon>Lottiidae</taxon>
        <taxon>Lottia</taxon>
    </lineage>
</organism>
<keyword evidence="2" id="KW-0496">Mitochondrion</keyword>
<dbReference type="PANTHER" id="PTHR12910">
    <property type="entry name" value="NADH-UBIQUINONE OXIDOREDUCTASE SUBUNIT B17.2"/>
    <property type="match status" value="1"/>
</dbReference>
<reference evidence="3 4" key="1">
    <citation type="journal article" date="2013" name="Nature">
        <title>Insights into bilaterian evolution from three spiralian genomes.</title>
        <authorList>
            <person name="Simakov O."/>
            <person name="Marletaz F."/>
            <person name="Cho S.J."/>
            <person name="Edsinger-Gonzales E."/>
            <person name="Havlak P."/>
            <person name="Hellsten U."/>
            <person name="Kuo D.H."/>
            <person name="Larsson T."/>
            <person name="Lv J."/>
            <person name="Arendt D."/>
            <person name="Savage R."/>
            <person name="Osoegawa K."/>
            <person name="de Jong P."/>
            <person name="Grimwood J."/>
            <person name="Chapman J.A."/>
            <person name="Shapiro H."/>
            <person name="Aerts A."/>
            <person name="Otillar R.P."/>
            <person name="Terry A.Y."/>
            <person name="Boore J.L."/>
            <person name="Grigoriev I.V."/>
            <person name="Lindberg D.R."/>
            <person name="Seaver E.C."/>
            <person name="Weisblat D.A."/>
            <person name="Putnam N.H."/>
            <person name="Rokhsar D.S."/>
        </authorList>
    </citation>
    <scope>NUCLEOTIDE SEQUENCE [LARGE SCALE GENOMIC DNA]</scope>
</reference>
<evidence type="ECO:0000313" key="3">
    <source>
        <dbReference type="EMBL" id="ESO91398.1"/>
    </source>
</evidence>
<protein>
    <recommendedName>
        <fullName evidence="2">NADH dehydrogenase [ubiquinone] 1 alpha subcomplex subunit 12</fullName>
    </recommendedName>
</protein>
<keyword evidence="2" id="KW-0813">Transport</keyword>
<accession>V3ZJF3</accession>
<keyword evidence="2" id="KW-0249">Electron transport</keyword>
<keyword evidence="4" id="KW-1185">Reference proteome</keyword>
<dbReference type="Proteomes" id="UP000030746">
    <property type="component" value="Unassembled WGS sequence"/>
</dbReference>
<comment type="subcellular location">
    <subcellularLocation>
        <location evidence="2">Mitochondrion inner membrane</location>
        <topology evidence="2">Peripheral membrane protein</topology>
        <orientation evidence="2">Matrix side</orientation>
    </subcellularLocation>
</comment>
<name>V3ZJF3_LOTGI</name>
<dbReference type="CTD" id="20246166"/>
<dbReference type="InterPro" id="IPR007763">
    <property type="entry name" value="NDUFA12"/>
</dbReference>
<dbReference type="GO" id="GO:0005743">
    <property type="term" value="C:mitochondrial inner membrane"/>
    <property type="evidence" value="ECO:0007669"/>
    <property type="project" value="UniProtKB-SubCell"/>
</dbReference>
<dbReference type="HOGENOM" id="CLU_110455_1_1_1"/>
<dbReference type="OrthoDB" id="274641at2759"/>
<keyword evidence="2" id="KW-0999">Mitochondrion inner membrane</keyword>
<evidence type="ECO:0000256" key="1">
    <source>
        <dbReference type="ARBA" id="ARBA00007355"/>
    </source>
</evidence>
<dbReference type="GeneID" id="20246166"/>
<dbReference type="EMBL" id="KB202283">
    <property type="protein sequence ID" value="ESO91398.1"/>
    <property type="molecule type" value="Genomic_DNA"/>
</dbReference>
<dbReference type="STRING" id="225164.V3ZJF3"/>
<comment type="subunit">
    <text evidence="2">Complex I is composed of 45 different subunits.</text>
</comment>
<dbReference type="KEGG" id="lgi:LOTGIDRAFT_209731"/>
<gene>
    <name evidence="3" type="ORF">LOTGIDRAFT_209731</name>
</gene>
<dbReference type="OMA" id="WHGWIHH"/>
<dbReference type="GO" id="GO:0006979">
    <property type="term" value="P:response to oxidative stress"/>
    <property type="evidence" value="ECO:0007669"/>
    <property type="project" value="TreeGrafter"/>
</dbReference>
<evidence type="ECO:0000313" key="4">
    <source>
        <dbReference type="Proteomes" id="UP000030746"/>
    </source>
</evidence>
<proteinExistence type="inferred from homology"/>
<dbReference type="Pfam" id="PF05071">
    <property type="entry name" value="NDUFA12"/>
    <property type="match status" value="1"/>
</dbReference>